<keyword evidence="5 10" id="KW-0547">Nucleotide-binding</keyword>
<evidence type="ECO:0000256" key="2">
    <source>
        <dbReference type="ARBA" id="ARBA00022490"/>
    </source>
</evidence>
<dbReference type="PANTHER" id="PTHR47970">
    <property type="entry name" value="KINESIN-LIKE PROTEIN KIF11"/>
    <property type="match status" value="1"/>
</dbReference>
<keyword evidence="4" id="KW-0493">Microtubule</keyword>
<evidence type="ECO:0000313" key="15">
    <source>
        <dbReference type="Proteomes" id="UP001187415"/>
    </source>
</evidence>
<comment type="caution">
    <text evidence="14">The sequence shown here is derived from an EMBL/GenBank/DDBJ whole genome shotgun (WGS) entry which is preliminary data.</text>
</comment>
<dbReference type="GO" id="GO:0051231">
    <property type="term" value="P:spindle elongation"/>
    <property type="evidence" value="ECO:0007669"/>
    <property type="project" value="TreeGrafter"/>
</dbReference>
<feature type="domain" description="Kinesin motor" evidence="13">
    <location>
        <begin position="43"/>
        <end position="463"/>
    </location>
</feature>
<sequence length="1300" mass="149223">METCLNGKPERVGPVEVEDIRKDLLSEFSALPTEDSVQSQSENLQVYLRVRPFTAAESVNAESQDCVTIEGPNTVVLKAPRNCQSSRQSERSLPQTAQRFTFTKVFGTEASQRMVFDGSVRDLVRDVLEGGNCLVFTYGVTNAGKTFTFLGPDHDLGLLPRSLSVIFNSIEGRLYSRADLKPQRCRDFSRLTPDQQAAEASSKKNLLRLLKENDKSATSKSTFFEGSSLSSNSSVNSVSEDSFCLDVSSNVRFSVWVSFCEIYNDNIHDLLEQVSSGHHKRTVLRLSQDVKGNSFIKDLRWVQVNSSEEAYRVMKIGKKNQSFSSTRLNQLSSRSHSIFSIRILRVDDVGVPRILGISELALCDLAGSERCSRTHNTGDRLKEAGNINSSLLTLGKCINAMRLNQHAKIQHHIPFRESKLTHFLQFFFCGAGRVSMVVNINQNASCFDETLNVLKFSALAQKVVVLNSRPVVLHDASHSSAMDLSIIIDEADLRRKVSGRGRKSSMVAWETTLEDVLEDVLEDEDEEEEEEEEESAMEGTVLEACGEEEQDTTMEEEEKQSDREAALRLVLEAQIREEVSSEFMELFNKMEKDYSERLEKEREILEERADKRIEILKNLVSKTVDLSAVNTTNNREEAAQLAEIFSSMTEDLEKIKADAQSVHYCLTEHTHTAELEALRLEKQQLSDQLREAQEFLEQQEQKLSELMEICQQKDDTINKLQAAMDRTVEDATRDGALVESIRSELQKLQQSCRCLRKSGEEDEGRRKRQHSDPQEEDERGQPARKRMVLEEEIWRLHEENDKRRREMEEELRRREAEVEKERSRLRDELRTRQGEVEELKKEQVLLKQKVQTLTELDHCVNCESVLASLESEQREMSRLTKENKALVNGIFQLQTEITSLQEQLTEQTEKSDSVLEQLSTTKTCLHDLEHQLEEKRKTTDSLTQEVERLRQEAKEREEQSSSSSNSFHAALEELKKESQAALQRSAQKSQQIQDLQREHERLQETLKDSETRCSQLTEELTNQKNEFCHRLQSLKDDMERLDEERKREKQELEQMLKEMENDLKESHRQAETLRGGLQRLKVEEEKENRTDMVERKVSVFQEPKDESRGLEERRGRMRDFQAGERLKEAKEENTQSQVGSLLHLQEKLRPCPLQTIVAGRKKTPKTVGRKRKSWELEDLVFNENKRNKVRENGRNKRSSSVVKDKRDGTLEKLQEMVRSSPSILGSKAKNIIGLVSGHSVEEEAVSTVTRPRRGRKNLYKTAASSLMLDSPDMLSGGAQEEKESDHLIIKRQLRSKTCRK</sequence>
<evidence type="ECO:0000256" key="5">
    <source>
        <dbReference type="ARBA" id="ARBA00022741"/>
    </source>
</evidence>
<dbReference type="PROSITE" id="PS50067">
    <property type="entry name" value="KINESIN_MOTOR_2"/>
    <property type="match status" value="1"/>
</dbReference>
<feature type="region of interest" description="Disordered" evidence="12">
    <location>
        <begin position="1268"/>
        <end position="1300"/>
    </location>
</feature>
<dbReference type="GO" id="GO:0007018">
    <property type="term" value="P:microtubule-based movement"/>
    <property type="evidence" value="ECO:0007669"/>
    <property type="project" value="InterPro"/>
</dbReference>
<accession>A0AA88ISU2</accession>
<comment type="similarity">
    <text evidence="10">Belongs to the TRAFAC class myosin-kinesin ATPase superfamily. Kinesin family.</text>
</comment>
<dbReference type="InterPro" id="IPR019821">
    <property type="entry name" value="Kinesin_motor_CS"/>
</dbReference>
<keyword evidence="8 10" id="KW-0505">Motor protein</keyword>
<dbReference type="GO" id="GO:0008017">
    <property type="term" value="F:microtubule binding"/>
    <property type="evidence" value="ECO:0007669"/>
    <property type="project" value="InterPro"/>
</dbReference>
<evidence type="ECO:0000256" key="1">
    <source>
        <dbReference type="ARBA" id="ARBA00004186"/>
    </source>
</evidence>
<dbReference type="EMBL" id="JAUPFM010000019">
    <property type="protein sequence ID" value="KAK2820184.1"/>
    <property type="molecule type" value="Genomic_DNA"/>
</dbReference>
<dbReference type="PRINTS" id="PR00380">
    <property type="entry name" value="KINESINHEAVY"/>
</dbReference>
<feature type="compositionally biased region" description="Basic and acidic residues" evidence="12">
    <location>
        <begin position="1098"/>
        <end position="1133"/>
    </location>
</feature>
<evidence type="ECO:0000313" key="14">
    <source>
        <dbReference type="EMBL" id="KAK2820184.1"/>
    </source>
</evidence>
<evidence type="ECO:0000256" key="3">
    <source>
        <dbReference type="ARBA" id="ARBA00022553"/>
    </source>
</evidence>
<evidence type="ECO:0000256" key="7">
    <source>
        <dbReference type="ARBA" id="ARBA00023054"/>
    </source>
</evidence>
<feature type="coiled-coil region" evidence="11">
    <location>
        <begin position="668"/>
        <end position="758"/>
    </location>
</feature>
<evidence type="ECO:0000256" key="11">
    <source>
        <dbReference type="SAM" id="Coils"/>
    </source>
</evidence>
<keyword evidence="3" id="KW-0597">Phosphoprotein</keyword>
<dbReference type="Proteomes" id="UP001187415">
    <property type="component" value="Unassembled WGS sequence"/>
</dbReference>
<dbReference type="GO" id="GO:0008574">
    <property type="term" value="F:plus-end-directed microtubule motor activity"/>
    <property type="evidence" value="ECO:0007669"/>
    <property type="project" value="TreeGrafter"/>
</dbReference>
<dbReference type="Pfam" id="PF00225">
    <property type="entry name" value="Kinesin"/>
    <property type="match status" value="1"/>
</dbReference>
<dbReference type="PANTHER" id="PTHR47970:SF29">
    <property type="entry name" value="KINESIN FAMILY MEMBER 20B"/>
    <property type="match status" value="1"/>
</dbReference>
<feature type="region of interest" description="Disordered" evidence="12">
    <location>
        <begin position="934"/>
        <end position="996"/>
    </location>
</feature>
<dbReference type="GO" id="GO:0005524">
    <property type="term" value="F:ATP binding"/>
    <property type="evidence" value="ECO:0007669"/>
    <property type="project" value="UniProtKB-UniRule"/>
</dbReference>
<dbReference type="Gene3D" id="3.40.850.10">
    <property type="entry name" value="Kinesin motor domain"/>
    <property type="match status" value="1"/>
</dbReference>
<feature type="compositionally biased region" description="Basic and acidic residues" evidence="12">
    <location>
        <begin position="1279"/>
        <end position="1288"/>
    </location>
</feature>
<evidence type="ECO:0000256" key="8">
    <source>
        <dbReference type="ARBA" id="ARBA00023175"/>
    </source>
</evidence>
<evidence type="ECO:0000256" key="12">
    <source>
        <dbReference type="SAM" id="MobiDB-lite"/>
    </source>
</evidence>
<protein>
    <recommendedName>
        <fullName evidence="13">Kinesin motor domain-containing protein</fullName>
    </recommendedName>
</protein>
<feature type="binding site" evidence="10">
    <location>
        <begin position="139"/>
        <end position="146"/>
    </location>
    <ligand>
        <name>ATP</name>
        <dbReference type="ChEBI" id="CHEBI:30616"/>
    </ligand>
</feature>
<dbReference type="SUPFAM" id="SSF52540">
    <property type="entry name" value="P-loop containing nucleoside triphosphate hydrolases"/>
    <property type="match status" value="1"/>
</dbReference>
<feature type="region of interest" description="Disordered" evidence="12">
    <location>
        <begin position="521"/>
        <end position="563"/>
    </location>
</feature>
<comment type="subcellular location">
    <subcellularLocation>
        <location evidence="1">Cytoplasm</location>
        <location evidence="1">Cytoskeleton</location>
        <location evidence="1">Spindle</location>
    </subcellularLocation>
</comment>
<feature type="coiled-coil region" evidence="11">
    <location>
        <begin position="588"/>
        <end position="615"/>
    </location>
</feature>
<evidence type="ECO:0000256" key="10">
    <source>
        <dbReference type="PROSITE-ProRule" id="PRU00283"/>
    </source>
</evidence>
<feature type="compositionally biased region" description="Acidic residues" evidence="12">
    <location>
        <begin position="521"/>
        <end position="536"/>
    </location>
</feature>
<keyword evidence="9" id="KW-0206">Cytoskeleton</keyword>
<feature type="compositionally biased region" description="Basic and acidic residues" evidence="12">
    <location>
        <begin position="759"/>
        <end position="773"/>
    </location>
</feature>
<evidence type="ECO:0000256" key="9">
    <source>
        <dbReference type="ARBA" id="ARBA00023212"/>
    </source>
</evidence>
<feature type="compositionally biased region" description="Basic residues" evidence="12">
    <location>
        <begin position="1289"/>
        <end position="1300"/>
    </location>
</feature>
<dbReference type="Gene3D" id="1.10.287.1490">
    <property type="match status" value="1"/>
</dbReference>
<proteinExistence type="inferred from homology"/>
<dbReference type="GO" id="GO:0072686">
    <property type="term" value="C:mitotic spindle"/>
    <property type="evidence" value="ECO:0007669"/>
    <property type="project" value="TreeGrafter"/>
</dbReference>
<feature type="region of interest" description="Disordered" evidence="12">
    <location>
        <begin position="759"/>
        <end position="784"/>
    </location>
</feature>
<dbReference type="InterPro" id="IPR027417">
    <property type="entry name" value="P-loop_NTPase"/>
</dbReference>
<feature type="region of interest" description="Disordered" evidence="12">
    <location>
        <begin position="1098"/>
        <end position="1135"/>
    </location>
</feature>
<feature type="compositionally biased region" description="Acidic residues" evidence="12">
    <location>
        <begin position="545"/>
        <end position="559"/>
    </location>
</feature>
<keyword evidence="7 11" id="KW-0175">Coiled coil</keyword>
<evidence type="ECO:0000259" key="13">
    <source>
        <dbReference type="PROSITE" id="PS50067"/>
    </source>
</evidence>
<dbReference type="GO" id="GO:0005876">
    <property type="term" value="C:spindle microtubule"/>
    <property type="evidence" value="ECO:0007669"/>
    <property type="project" value="TreeGrafter"/>
</dbReference>
<dbReference type="CDD" id="cd21786">
    <property type="entry name" value="RBD_KIF20B"/>
    <property type="match status" value="1"/>
</dbReference>
<name>A0AA88ISU2_CHASR</name>
<gene>
    <name evidence="14" type="ORF">Q5P01_023143</name>
</gene>
<keyword evidence="6 10" id="KW-0067">ATP-binding</keyword>
<keyword evidence="2" id="KW-0963">Cytoplasm</keyword>
<organism evidence="14 15">
    <name type="scientific">Channa striata</name>
    <name type="common">Snakehead murrel</name>
    <name type="synonym">Ophicephalus striatus</name>
    <dbReference type="NCBI Taxonomy" id="64152"/>
    <lineage>
        <taxon>Eukaryota</taxon>
        <taxon>Metazoa</taxon>
        <taxon>Chordata</taxon>
        <taxon>Craniata</taxon>
        <taxon>Vertebrata</taxon>
        <taxon>Euteleostomi</taxon>
        <taxon>Actinopterygii</taxon>
        <taxon>Neopterygii</taxon>
        <taxon>Teleostei</taxon>
        <taxon>Neoteleostei</taxon>
        <taxon>Acanthomorphata</taxon>
        <taxon>Anabantaria</taxon>
        <taxon>Anabantiformes</taxon>
        <taxon>Channoidei</taxon>
        <taxon>Channidae</taxon>
        <taxon>Channa</taxon>
    </lineage>
</organism>
<evidence type="ECO:0000256" key="6">
    <source>
        <dbReference type="ARBA" id="ARBA00022840"/>
    </source>
</evidence>
<feature type="compositionally biased region" description="Basic and acidic residues" evidence="12">
    <location>
        <begin position="934"/>
        <end position="959"/>
    </location>
</feature>
<feature type="compositionally biased region" description="Polar residues" evidence="12">
    <location>
        <begin position="980"/>
        <end position="994"/>
    </location>
</feature>
<dbReference type="GO" id="GO:0090307">
    <property type="term" value="P:mitotic spindle assembly"/>
    <property type="evidence" value="ECO:0007669"/>
    <property type="project" value="TreeGrafter"/>
</dbReference>
<keyword evidence="15" id="KW-1185">Reference proteome</keyword>
<dbReference type="PROSITE" id="PS00411">
    <property type="entry name" value="KINESIN_MOTOR_1"/>
    <property type="match status" value="1"/>
</dbReference>
<dbReference type="SMART" id="SM00129">
    <property type="entry name" value="KISc"/>
    <property type="match status" value="1"/>
</dbReference>
<reference evidence="14" key="1">
    <citation type="submission" date="2023-07" db="EMBL/GenBank/DDBJ databases">
        <title>Chromosome-level Genome Assembly of Striped Snakehead (Channa striata).</title>
        <authorList>
            <person name="Liu H."/>
        </authorList>
    </citation>
    <scope>NUCLEOTIDE SEQUENCE</scope>
    <source>
        <strain evidence="14">Gz</strain>
        <tissue evidence="14">Muscle</tissue>
    </source>
</reference>
<dbReference type="InterPro" id="IPR036961">
    <property type="entry name" value="Kinesin_motor_dom_sf"/>
</dbReference>
<dbReference type="InterPro" id="IPR001752">
    <property type="entry name" value="Kinesin_motor_dom"/>
</dbReference>
<dbReference type="InterPro" id="IPR047149">
    <property type="entry name" value="KIF11-like"/>
</dbReference>
<dbReference type="GO" id="GO:0005634">
    <property type="term" value="C:nucleus"/>
    <property type="evidence" value="ECO:0007669"/>
    <property type="project" value="TreeGrafter"/>
</dbReference>
<evidence type="ECO:0000256" key="4">
    <source>
        <dbReference type="ARBA" id="ARBA00022701"/>
    </source>
</evidence>